<dbReference type="KEGG" id="taz:TREAZ_2050"/>
<dbReference type="RefSeq" id="WP_015709999.1">
    <property type="nucleotide sequence ID" value="NC_015577.1"/>
</dbReference>
<reference evidence="1 2" key="2">
    <citation type="journal article" date="2011" name="ISME J.">
        <title>RNA-seq reveals cooperative metabolic interactions between two termite-gut spirochete species in co-culture.</title>
        <authorList>
            <person name="Rosenthal A.Z."/>
            <person name="Matson E.G."/>
            <person name="Eldar A."/>
            <person name="Leadbetter J.R."/>
        </authorList>
    </citation>
    <scope>NUCLEOTIDE SEQUENCE [LARGE SCALE GENOMIC DNA]</scope>
    <source>
        <strain evidence="2">ATCC BAA-888 / DSM 13862 / ZAS-9</strain>
    </source>
</reference>
<evidence type="ECO:0000313" key="2">
    <source>
        <dbReference type="Proteomes" id="UP000009222"/>
    </source>
</evidence>
<accession>F5YA13</accession>
<reference evidence="2" key="1">
    <citation type="submission" date="2009-12" db="EMBL/GenBank/DDBJ databases">
        <title>Complete sequence of Treponema azotonutricium strain ZAS-9.</title>
        <authorList>
            <person name="Tetu S.G."/>
            <person name="Matson E."/>
            <person name="Ren Q."/>
            <person name="Seshadri R."/>
            <person name="Elbourne L."/>
            <person name="Hassan K.A."/>
            <person name="Durkin A."/>
            <person name="Radune D."/>
            <person name="Mohamoud Y."/>
            <person name="Shay R."/>
            <person name="Jin S."/>
            <person name="Zhang X."/>
            <person name="Lucey K."/>
            <person name="Ballor N.R."/>
            <person name="Ottesen E."/>
            <person name="Rosenthal R."/>
            <person name="Allen A."/>
            <person name="Leadbetter J.R."/>
            <person name="Paulsen I.T."/>
        </authorList>
    </citation>
    <scope>NUCLEOTIDE SEQUENCE [LARGE SCALE GENOMIC DNA]</scope>
    <source>
        <strain evidence="2">ATCC BAA-888 / DSM 13862 / ZAS-9</strain>
    </source>
</reference>
<dbReference type="InParanoid" id="F5YA13"/>
<protein>
    <recommendedName>
        <fullName evidence="3">DUF4177 domain-containing protein</fullName>
    </recommendedName>
</protein>
<dbReference type="AlphaFoldDB" id="F5YA13"/>
<name>F5YA13_LEAAZ</name>
<dbReference type="OrthoDB" id="1202795at2"/>
<evidence type="ECO:0008006" key="3">
    <source>
        <dbReference type="Google" id="ProtNLM"/>
    </source>
</evidence>
<evidence type="ECO:0000313" key="1">
    <source>
        <dbReference type="EMBL" id="AEF81006.1"/>
    </source>
</evidence>
<organism evidence="1 2">
    <name type="scientific">Leadbettera azotonutricia (strain ATCC BAA-888 / DSM 13862 / ZAS-9)</name>
    <name type="common">Treponema azotonutricium</name>
    <dbReference type="NCBI Taxonomy" id="545695"/>
    <lineage>
        <taxon>Bacteria</taxon>
        <taxon>Pseudomonadati</taxon>
        <taxon>Spirochaetota</taxon>
        <taxon>Spirochaetia</taxon>
        <taxon>Spirochaetales</taxon>
        <taxon>Breznakiellaceae</taxon>
        <taxon>Leadbettera</taxon>
    </lineage>
</organism>
<keyword evidence="2" id="KW-1185">Reference proteome</keyword>
<dbReference type="Pfam" id="PF13783">
    <property type="entry name" value="DUF4177"/>
    <property type="match status" value="1"/>
</dbReference>
<dbReference type="eggNOG" id="ENOG502ZRHX">
    <property type="taxonomic scope" value="Bacteria"/>
</dbReference>
<dbReference type="Proteomes" id="UP000009222">
    <property type="component" value="Chromosome"/>
</dbReference>
<gene>
    <name evidence="1" type="ordered locus">TREAZ_2050</name>
</gene>
<sequence>MKEYKVLTQKDKWFSSKFDPARLEMALNAYAEQGWRVISCTTGDFPGFVGKERQEMVVILERDVK</sequence>
<dbReference type="EMBL" id="CP001841">
    <property type="protein sequence ID" value="AEF81006.1"/>
    <property type="molecule type" value="Genomic_DNA"/>
</dbReference>
<proteinExistence type="predicted"/>
<dbReference type="InterPro" id="IPR025234">
    <property type="entry name" value="YjzH-like"/>
</dbReference>
<dbReference type="STRING" id="545695.TREAZ_2050"/>
<dbReference type="HOGENOM" id="CLU_2877638_0_0_12"/>